<keyword evidence="3" id="KW-1185">Reference proteome</keyword>
<dbReference type="PANTHER" id="PTHR31900:SF28">
    <property type="entry name" value="FBD DOMAIN-CONTAINING PROTEIN"/>
    <property type="match status" value="1"/>
</dbReference>
<comment type="caution">
    <text evidence="2">The sequence shown here is derived from an EMBL/GenBank/DDBJ whole genome shotgun (WGS) entry which is preliminary data.</text>
</comment>
<dbReference type="InterPro" id="IPR032675">
    <property type="entry name" value="LRR_dom_sf"/>
</dbReference>
<name>A0ABQ8AVN5_BRANA</name>
<organism evidence="2 3">
    <name type="scientific">Brassica napus</name>
    <name type="common">Rape</name>
    <dbReference type="NCBI Taxonomy" id="3708"/>
    <lineage>
        <taxon>Eukaryota</taxon>
        <taxon>Viridiplantae</taxon>
        <taxon>Streptophyta</taxon>
        <taxon>Embryophyta</taxon>
        <taxon>Tracheophyta</taxon>
        <taxon>Spermatophyta</taxon>
        <taxon>Magnoliopsida</taxon>
        <taxon>eudicotyledons</taxon>
        <taxon>Gunneridae</taxon>
        <taxon>Pentapetalae</taxon>
        <taxon>rosids</taxon>
        <taxon>malvids</taxon>
        <taxon>Brassicales</taxon>
        <taxon>Brassicaceae</taxon>
        <taxon>Brassiceae</taxon>
        <taxon>Brassica</taxon>
    </lineage>
</organism>
<evidence type="ECO:0000313" key="2">
    <source>
        <dbReference type="EMBL" id="KAH0896582.1"/>
    </source>
</evidence>
<dbReference type="Pfam" id="PF08387">
    <property type="entry name" value="FBD"/>
    <property type="match status" value="1"/>
</dbReference>
<sequence length="228" mass="26488">MVLPMSPRSLKSMHLTRVRFRGEIDFCRLMSDCPVINDLSLDSVTTDRAGSKVYINGSNFEFYEDLHNLVEASLHVDYSQTDKLLRFLTSVEFLSIHLYPTKVLLLADTISQRLRHLKLSTYGKMSRNLLLHLLKHCPKLQVLKLQEIHWRIKWPVSPHTRCKAEEFKDPPPLFSNPSSVPECLSFHLKTFGWKCYKGTEEEKEKEIVLYKPLRSLYIQVVVPGRNGC</sequence>
<dbReference type="Proteomes" id="UP000824890">
    <property type="component" value="Unassembled WGS sequence"/>
</dbReference>
<protein>
    <recommendedName>
        <fullName evidence="1">FBD domain-containing protein</fullName>
    </recommendedName>
</protein>
<dbReference type="InterPro" id="IPR013101">
    <property type="entry name" value="LRR_PRU1-like"/>
</dbReference>
<dbReference type="InterPro" id="IPR050232">
    <property type="entry name" value="FBL13/AtMIF1-like"/>
</dbReference>
<feature type="domain" description="FBD" evidence="1">
    <location>
        <begin position="177"/>
        <end position="204"/>
    </location>
</feature>
<dbReference type="SUPFAM" id="SSF52047">
    <property type="entry name" value="RNI-like"/>
    <property type="match status" value="1"/>
</dbReference>
<reference evidence="2 3" key="1">
    <citation type="submission" date="2021-05" db="EMBL/GenBank/DDBJ databases">
        <title>Genome Assembly of Synthetic Allotetraploid Brassica napus Reveals Homoeologous Exchanges between Subgenomes.</title>
        <authorList>
            <person name="Davis J.T."/>
        </authorList>
    </citation>
    <scope>NUCLEOTIDE SEQUENCE [LARGE SCALE GENOMIC DNA]</scope>
    <source>
        <strain evidence="3">cv. Da-Ae</strain>
        <tissue evidence="2">Seedling</tissue>
    </source>
</reference>
<proteinExistence type="predicted"/>
<evidence type="ECO:0000313" key="3">
    <source>
        <dbReference type="Proteomes" id="UP000824890"/>
    </source>
</evidence>
<dbReference type="EMBL" id="JAGKQM010000012">
    <property type="protein sequence ID" value="KAH0896582.1"/>
    <property type="molecule type" value="Genomic_DNA"/>
</dbReference>
<dbReference type="Gene3D" id="3.80.10.10">
    <property type="entry name" value="Ribonuclease Inhibitor"/>
    <property type="match status" value="1"/>
</dbReference>
<dbReference type="PANTHER" id="PTHR31900">
    <property type="entry name" value="F-BOX/RNI SUPERFAMILY PROTEIN-RELATED"/>
    <property type="match status" value="1"/>
</dbReference>
<gene>
    <name evidence="2" type="ORF">HID58_046150</name>
</gene>
<dbReference type="InterPro" id="IPR006566">
    <property type="entry name" value="FBD"/>
</dbReference>
<dbReference type="Pfam" id="PF07723">
    <property type="entry name" value="LRR_2"/>
    <property type="match status" value="1"/>
</dbReference>
<evidence type="ECO:0000259" key="1">
    <source>
        <dbReference type="Pfam" id="PF08387"/>
    </source>
</evidence>
<accession>A0ABQ8AVN5</accession>